<dbReference type="OrthoDB" id="6424757at2759"/>
<evidence type="ECO:0000313" key="1">
    <source>
        <dbReference type="EMBL" id="GBO33276.1"/>
    </source>
</evidence>
<keyword evidence="2" id="KW-1185">Reference proteome</keyword>
<dbReference type="Proteomes" id="UP000499080">
    <property type="component" value="Unassembled WGS sequence"/>
</dbReference>
<sequence length="176" mass="19810">MLYPWVNASAWVINKINNPCYVAFKKPKIDSFTSATPSPREMVLHPSGPLRPAGSHDLHYDIEYDIKSIVIKLCLPVSRRKTDKREGILDEIDPGVSKHVKIVLIVQSTEAQNGDEKTLNHIILKIGIHVREGLLMYILKVPGPGGAGSSRHRIGFRPLLQFFLNISKNLQFSNYN</sequence>
<organism evidence="1 2">
    <name type="scientific">Araneus ventricosus</name>
    <name type="common">Orbweaver spider</name>
    <name type="synonym">Epeira ventricosa</name>
    <dbReference type="NCBI Taxonomy" id="182803"/>
    <lineage>
        <taxon>Eukaryota</taxon>
        <taxon>Metazoa</taxon>
        <taxon>Ecdysozoa</taxon>
        <taxon>Arthropoda</taxon>
        <taxon>Chelicerata</taxon>
        <taxon>Arachnida</taxon>
        <taxon>Araneae</taxon>
        <taxon>Araneomorphae</taxon>
        <taxon>Entelegynae</taxon>
        <taxon>Araneoidea</taxon>
        <taxon>Araneidae</taxon>
        <taxon>Araneus</taxon>
    </lineage>
</organism>
<reference evidence="1 2" key="1">
    <citation type="journal article" date="2019" name="Sci. Rep.">
        <title>Orb-weaving spider Araneus ventricosus genome elucidates the spidroin gene catalogue.</title>
        <authorList>
            <person name="Kono N."/>
            <person name="Nakamura H."/>
            <person name="Ohtoshi R."/>
            <person name="Moran D.A.P."/>
            <person name="Shinohara A."/>
            <person name="Yoshida Y."/>
            <person name="Fujiwara M."/>
            <person name="Mori M."/>
            <person name="Tomita M."/>
            <person name="Arakawa K."/>
        </authorList>
    </citation>
    <scope>NUCLEOTIDE SEQUENCE [LARGE SCALE GENOMIC DNA]</scope>
</reference>
<protein>
    <submittedName>
        <fullName evidence="1">Uncharacterized protein</fullName>
    </submittedName>
</protein>
<name>A0A4Y2W9Y6_ARAVE</name>
<dbReference type="AlphaFoldDB" id="A0A4Y2W9Y6"/>
<gene>
    <name evidence="1" type="ORF">AVEN_76238_1</name>
</gene>
<evidence type="ECO:0000313" key="2">
    <source>
        <dbReference type="Proteomes" id="UP000499080"/>
    </source>
</evidence>
<comment type="caution">
    <text evidence="1">The sequence shown here is derived from an EMBL/GenBank/DDBJ whole genome shotgun (WGS) entry which is preliminary data.</text>
</comment>
<proteinExistence type="predicted"/>
<dbReference type="EMBL" id="BGPR01056821">
    <property type="protein sequence ID" value="GBO33276.1"/>
    <property type="molecule type" value="Genomic_DNA"/>
</dbReference>
<accession>A0A4Y2W9Y6</accession>